<dbReference type="PANTHER" id="PTHR22028">
    <property type="entry name" value="SFI1 SPINDLE BODY DOMAIN-CONTAINING PROTEIN-RELATED"/>
    <property type="match status" value="1"/>
</dbReference>
<dbReference type="GO" id="GO:0019902">
    <property type="term" value="F:phosphatase binding"/>
    <property type="evidence" value="ECO:0007669"/>
    <property type="project" value="TreeGrafter"/>
</dbReference>
<proteinExistence type="predicted"/>
<feature type="region of interest" description="Disordered" evidence="1">
    <location>
        <begin position="1000"/>
        <end position="1045"/>
    </location>
</feature>
<feature type="region of interest" description="Disordered" evidence="1">
    <location>
        <begin position="27"/>
        <end position="62"/>
    </location>
</feature>
<gene>
    <name evidence="2" type="ORF">CAPTEDRAFT_227086</name>
</gene>
<dbReference type="HOGENOM" id="CLU_007965_0_0_1"/>
<dbReference type="STRING" id="283909.R7U3J9"/>
<sequence>MDEGIRRLQLGKEAADLRPSCLPILSTASADTHSGTTASDQRTPATDGQETNAEDRKGSRQSLLEHLACHLKARAERMHDFKNVPKSSGVLRNGEMDEEEENHPLGTGFGQTFELPQPVKNITKRAIPIRTIQMDLNGAKKSRKSNVRKTTKAKTKSIQDYRPGYLWNRGGRVKEIRIRYIARKYLYIWKRGVFGRVLPSVAKMMYQRRLLKMTFGAWNLMWWEARKEWPLTIRADLHNKYRITTVVWRAWREFTISRRSKTQRKKLALEYAETIQKHKCLVSWMKFIQLRKEKSLLSKLADDFRCRSLQRRAMTEWISQYQSLVERQGLNLLALQFWAQNSLNKAWNIWFNRLQGRRVMQSKMRIAVDHDRSKLQSKCLHAWLLYKVNRKKKEQLYDIILRKEKQEQELKAVQHHCQQIVVTSFSAWKLFLTKSKSQAIRKEIASDFLKQKAQYQVADAHRQSILLPTILNQWHLYASLQSWKRQNKEIADQTLRHRLCSRYYERWLKALQVSRDVRMMQRMAVLHRETCLLSAVFFDWKQKAEQRMQEVFKMDVAVEYREAFLLRSSFGHWLQFVADSRKSVMNHQKACDHHRLQQMKKGFSAWKQYIGTQQEKARLKAIGEHHLRRKLLTWTVTAWKQYQQNVLLVTQRAHVMHCAKNKQRLRRYFTLWQQNAVNQRKEYLSQQMADTFRADRILNQTFHAWRSWSAMHAYKKQQTALQVDEAAKVLQSGIIRRTFYFWRHRTTASLNEGALMRRSNKHHSQVIIRKSIASWKEFVRLSHRKRLLQKQSAWFHSIRLQAKYLLLWREAQNDARLQQEKNCMALWHWSLTLQGKVLHNWLIFTAERRRISERSAVALASRRRRLLREGAVQWLSVASDLSEMRQKFAVSKGTQHYYRVHQVVIRCAAIWRKKTKERVRSKRPMRAAFSVPPVISSVGLPQNIVLPDSASERQVVMVAAARPLPRQPSFLMESLQREGLLQGGHQVDCEIEVAKIEEYSEPHSEQEEASQAPDEAPSLPHLDEPFQPQLDSTPQIAQSDISSPRSVAPIETDISMATKVELLPPMAFMYARDGAPLDVDTTQDSVTNALAKMPSEQKTHSSAADELIFIRNKLKQHQENKRSLKRAQSDRSQLQKWISEVDVGGMSDPDCTSIMEELDKLEIDIAELKEKISKEKPKIKSLTERAKTLVPSMH</sequence>
<evidence type="ECO:0000313" key="2">
    <source>
        <dbReference type="EMBL" id="ELU00544.1"/>
    </source>
</evidence>
<evidence type="ECO:0000313" key="4">
    <source>
        <dbReference type="Proteomes" id="UP000014760"/>
    </source>
</evidence>
<dbReference type="OMA" id="RCENNEE"/>
<dbReference type="EMBL" id="AMQN01009655">
    <property type="status" value="NOT_ANNOTATED_CDS"/>
    <property type="molecule type" value="Genomic_DNA"/>
</dbReference>
<protein>
    <recommendedName>
        <fullName evidence="5">Sfi1 spindle body domain-containing protein</fullName>
    </recommendedName>
</protein>
<evidence type="ECO:0000256" key="1">
    <source>
        <dbReference type="SAM" id="MobiDB-lite"/>
    </source>
</evidence>
<dbReference type="PANTHER" id="PTHR22028:SF4">
    <property type="entry name" value="PROTEIN SFI1 HOMOLOG"/>
    <property type="match status" value="1"/>
</dbReference>
<dbReference type="EMBL" id="KB305899">
    <property type="protein sequence ID" value="ELU00544.1"/>
    <property type="molecule type" value="Genomic_DNA"/>
</dbReference>
<dbReference type="EnsemblMetazoa" id="CapteT227086">
    <property type="protein sequence ID" value="CapteP227086"/>
    <property type="gene ID" value="CapteG227086"/>
</dbReference>
<accession>R7U3J9</accession>
<organism evidence="2">
    <name type="scientific">Capitella teleta</name>
    <name type="common">Polychaete worm</name>
    <dbReference type="NCBI Taxonomy" id="283909"/>
    <lineage>
        <taxon>Eukaryota</taxon>
        <taxon>Metazoa</taxon>
        <taxon>Spiralia</taxon>
        <taxon>Lophotrochozoa</taxon>
        <taxon>Annelida</taxon>
        <taxon>Polychaeta</taxon>
        <taxon>Sedentaria</taxon>
        <taxon>Scolecida</taxon>
        <taxon>Capitellidae</taxon>
        <taxon>Capitella</taxon>
    </lineage>
</organism>
<dbReference type="Proteomes" id="UP000014760">
    <property type="component" value="Unassembled WGS sequence"/>
</dbReference>
<name>R7U3J9_CAPTE</name>
<feature type="compositionally biased region" description="Polar residues" evidence="1">
    <location>
        <begin position="1029"/>
        <end position="1045"/>
    </location>
</feature>
<reference evidence="3" key="3">
    <citation type="submission" date="2015-06" db="UniProtKB">
        <authorList>
            <consortium name="EnsemblMetazoa"/>
        </authorList>
    </citation>
    <scope>IDENTIFICATION</scope>
</reference>
<reference evidence="2 4" key="2">
    <citation type="journal article" date="2013" name="Nature">
        <title>Insights into bilaterian evolution from three spiralian genomes.</title>
        <authorList>
            <person name="Simakov O."/>
            <person name="Marletaz F."/>
            <person name="Cho S.J."/>
            <person name="Edsinger-Gonzales E."/>
            <person name="Havlak P."/>
            <person name="Hellsten U."/>
            <person name="Kuo D.H."/>
            <person name="Larsson T."/>
            <person name="Lv J."/>
            <person name="Arendt D."/>
            <person name="Savage R."/>
            <person name="Osoegawa K."/>
            <person name="de Jong P."/>
            <person name="Grimwood J."/>
            <person name="Chapman J.A."/>
            <person name="Shapiro H."/>
            <person name="Aerts A."/>
            <person name="Otillar R.P."/>
            <person name="Terry A.Y."/>
            <person name="Boore J.L."/>
            <person name="Grigoriev I.V."/>
            <person name="Lindberg D.R."/>
            <person name="Seaver E.C."/>
            <person name="Weisblat D.A."/>
            <person name="Putnam N.H."/>
            <person name="Rokhsar D.S."/>
        </authorList>
    </citation>
    <scope>NUCLEOTIDE SEQUENCE</scope>
    <source>
        <strain evidence="2 4">I ESC-2004</strain>
    </source>
</reference>
<dbReference type="AlphaFoldDB" id="R7U3J9"/>
<evidence type="ECO:0000313" key="3">
    <source>
        <dbReference type="EnsemblMetazoa" id="CapteP227086"/>
    </source>
</evidence>
<evidence type="ECO:0008006" key="5">
    <source>
        <dbReference type="Google" id="ProtNLM"/>
    </source>
</evidence>
<feature type="compositionally biased region" description="Polar residues" evidence="1">
    <location>
        <begin position="27"/>
        <end position="51"/>
    </location>
</feature>
<dbReference type="OrthoDB" id="195843at2759"/>
<dbReference type="InterPro" id="IPR052270">
    <property type="entry name" value="CACF_protein"/>
</dbReference>
<keyword evidence="4" id="KW-1185">Reference proteome</keyword>
<reference evidence="4" key="1">
    <citation type="submission" date="2012-12" db="EMBL/GenBank/DDBJ databases">
        <authorList>
            <person name="Hellsten U."/>
            <person name="Grimwood J."/>
            <person name="Chapman J.A."/>
            <person name="Shapiro H."/>
            <person name="Aerts A."/>
            <person name="Otillar R.P."/>
            <person name="Terry A.Y."/>
            <person name="Boore J.L."/>
            <person name="Simakov O."/>
            <person name="Marletaz F."/>
            <person name="Cho S.-J."/>
            <person name="Edsinger-Gonzales E."/>
            <person name="Havlak P."/>
            <person name="Kuo D.-H."/>
            <person name="Larsson T."/>
            <person name="Lv J."/>
            <person name="Arendt D."/>
            <person name="Savage R."/>
            <person name="Osoegawa K."/>
            <person name="de Jong P."/>
            <person name="Lindberg D.R."/>
            <person name="Seaver E.C."/>
            <person name="Weisblat D.A."/>
            <person name="Putnam N.H."/>
            <person name="Grigoriev I.V."/>
            <person name="Rokhsar D.S."/>
        </authorList>
    </citation>
    <scope>NUCLEOTIDE SEQUENCE</scope>
    <source>
        <strain evidence="4">I ESC-2004</strain>
    </source>
</reference>